<reference evidence="9 10" key="1">
    <citation type="submission" date="2020-10" db="EMBL/GenBank/DDBJ databases">
        <title>Eggerthella sp. nov., isolated from human feces.</title>
        <authorList>
            <person name="Yajun G."/>
        </authorList>
    </citation>
    <scope>NUCLEOTIDE SEQUENCE [LARGE SCALE GENOMIC DNA]</scope>
    <source>
        <strain evidence="9 10">HF-1101</strain>
    </source>
</reference>
<feature type="domain" description="VTT" evidence="8">
    <location>
        <begin position="76"/>
        <end position="193"/>
    </location>
</feature>
<evidence type="ECO:0000256" key="7">
    <source>
        <dbReference type="RuleBase" id="RU366058"/>
    </source>
</evidence>
<evidence type="ECO:0000256" key="3">
    <source>
        <dbReference type="ARBA" id="ARBA00022475"/>
    </source>
</evidence>
<evidence type="ECO:0000313" key="9">
    <source>
        <dbReference type="EMBL" id="QOS67502.1"/>
    </source>
</evidence>
<organism evidence="9 10">
    <name type="scientific">Eggerthella guodeyinii</name>
    <dbReference type="NCBI Taxonomy" id="2690837"/>
    <lineage>
        <taxon>Bacteria</taxon>
        <taxon>Bacillati</taxon>
        <taxon>Actinomycetota</taxon>
        <taxon>Coriobacteriia</taxon>
        <taxon>Eggerthellales</taxon>
        <taxon>Eggerthellaceae</taxon>
        <taxon>Eggerthella</taxon>
    </lineage>
</organism>
<feature type="transmembrane region" description="Helical" evidence="7">
    <location>
        <begin position="14"/>
        <end position="34"/>
    </location>
</feature>
<protein>
    <recommendedName>
        <fullName evidence="7">TVP38/TMEM64 family membrane protein</fullName>
    </recommendedName>
</protein>
<gene>
    <name evidence="9" type="ORF">GS424_013380</name>
</gene>
<evidence type="ECO:0000256" key="2">
    <source>
        <dbReference type="ARBA" id="ARBA00008640"/>
    </source>
</evidence>
<sequence length="238" mass="25312">MANGENRGLRDRRVAVAVALLVFLGIVGVLALLFGRDVLGFLLDGHRVQQQVDRMGPLAPVALGVLIVVQEVTVVIPSEPLELAAGYAFGFWKGALVYLAASVVGCIAIIAVVRFGGDKVLELILTEKRRTQLAHMREAQKFDLAILVAFFIPGLPKDLMAYLAAFAGMHPVHLVLITTAGRLPSVLAITLASSFAAAGDWRATAVVFGVTAVAVVVGVLVYHRFKRRHGGSAKASPK</sequence>
<keyword evidence="6 7" id="KW-0472">Membrane</keyword>
<dbReference type="EMBL" id="CP063310">
    <property type="protein sequence ID" value="QOS67502.1"/>
    <property type="molecule type" value="Genomic_DNA"/>
</dbReference>
<dbReference type="PANTHER" id="PTHR12677">
    <property type="entry name" value="GOLGI APPARATUS MEMBRANE PROTEIN TVP38-RELATED"/>
    <property type="match status" value="1"/>
</dbReference>
<comment type="caution">
    <text evidence="7">Lacks conserved residue(s) required for the propagation of feature annotation.</text>
</comment>
<dbReference type="Pfam" id="PF09335">
    <property type="entry name" value="VTT_dom"/>
    <property type="match status" value="1"/>
</dbReference>
<dbReference type="Proteomes" id="UP000478463">
    <property type="component" value="Chromosome"/>
</dbReference>
<evidence type="ECO:0000256" key="4">
    <source>
        <dbReference type="ARBA" id="ARBA00022692"/>
    </source>
</evidence>
<dbReference type="KEGG" id="egd:GS424_013380"/>
<evidence type="ECO:0000256" key="5">
    <source>
        <dbReference type="ARBA" id="ARBA00022989"/>
    </source>
</evidence>
<dbReference type="AlphaFoldDB" id="A0A6L7IWV6"/>
<evidence type="ECO:0000259" key="8">
    <source>
        <dbReference type="Pfam" id="PF09335"/>
    </source>
</evidence>
<evidence type="ECO:0000256" key="1">
    <source>
        <dbReference type="ARBA" id="ARBA00004651"/>
    </source>
</evidence>
<dbReference type="PANTHER" id="PTHR12677:SF59">
    <property type="entry name" value="GOLGI APPARATUS MEMBRANE PROTEIN TVP38-RELATED"/>
    <property type="match status" value="1"/>
</dbReference>
<keyword evidence="5 7" id="KW-1133">Transmembrane helix</keyword>
<accession>A0A6L7IWV6</accession>
<dbReference type="GO" id="GO:0005886">
    <property type="term" value="C:plasma membrane"/>
    <property type="evidence" value="ECO:0007669"/>
    <property type="project" value="UniProtKB-SubCell"/>
</dbReference>
<dbReference type="InterPro" id="IPR015414">
    <property type="entry name" value="TMEM64"/>
</dbReference>
<evidence type="ECO:0000256" key="6">
    <source>
        <dbReference type="ARBA" id="ARBA00023136"/>
    </source>
</evidence>
<proteinExistence type="inferred from homology"/>
<evidence type="ECO:0000313" key="10">
    <source>
        <dbReference type="Proteomes" id="UP000478463"/>
    </source>
</evidence>
<comment type="similarity">
    <text evidence="2 7">Belongs to the TVP38/TMEM64 family.</text>
</comment>
<dbReference type="InterPro" id="IPR032816">
    <property type="entry name" value="VTT_dom"/>
</dbReference>
<comment type="subcellular location">
    <subcellularLocation>
        <location evidence="1 7">Cell membrane</location>
        <topology evidence="1 7">Multi-pass membrane protein</topology>
    </subcellularLocation>
</comment>
<feature type="transmembrane region" description="Helical" evidence="7">
    <location>
        <begin position="201"/>
        <end position="222"/>
    </location>
</feature>
<feature type="transmembrane region" description="Helical" evidence="7">
    <location>
        <begin position="96"/>
        <end position="115"/>
    </location>
</feature>
<name>A0A6L7IWV6_9ACTN</name>
<dbReference type="RefSeq" id="WP_160942577.1">
    <property type="nucleotide sequence ID" value="NZ_CP063310.1"/>
</dbReference>
<keyword evidence="4 7" id="KW-0812">Transmembrane</keyword>
<keyword evidence="3 7" id="KW-1003">Cell membrane</keyword>